<organism evidence="1">
    <name type="scientific">Arundo donax</name>
    <name type="common">Giant reed</name>
    <name type="synonym">Donax arundinaceus</name>
    <dbReference type="NCBI Taxonomy" id="35708"/>
    <lineage>
        <taxon>Eukaryota</taxon>
        <taxon>Viridiplantae</taxon>
        <taxon>Streptophyta</taxon>
        <taxon>Embryophyta</taxon>
        <taxon>Tracheophyta</taxon>
        <taxon>Spermatophyta</taxon>
        <taxon>Magnoliopsida</taxon>
        <taxon>Liliopsida</taxon>
        <taxon>Poales</taxon>
        <taxon>Poaceae</taxon>
        <taxon>PACMAD clade</taxon>
        <taxon>Arundinoideae</taxon>
        <taxon>Arundineae</taxon>
        <taxon>Arundo</taxon>
    </lineage>
</organism>
<reference evidence="1" key="1">
    <citation type="submission" date="2014-09" db="EMBL/GenBank/DDBJ databases">
        <authorList>
            <person name="Magalhaes I.L.F."/>
            <person name="Oliveira U."/>
            <person name="Santos F.R."/>
            <person name="Vidigal T.H.D.A."/>
            <person name="Brescovit A.D."/>
            <person name="Santos A.J."/>
        </authorList>
    </citation>
    <scope>NUCLEOTIDE SEQUENCE</scope>
    <source>
        <tissue evidence="1">Shoot tissue taken approximately 20 cm above the soil surface</tissue>
    </source>
</reference>
<evidence type="ECO:0000313" key="1">
    <source>
        <dbReference type="EMBL" id="JAD38562.1"/>
    </source>
</evidence>
<proteinExistence type="predicted"/>
<sequence length="18" mass="2159">MYYVYIYSGFIRSLGNIV</sequence>
<dbReference type="AlphaFoldDB" id="A0A0A8ZUQ7"/>
<accession>A0A0A8ZUQ7</accession>
<protein>
    <submittedName>
        <fullName evidence="1">Uncharacterized protein</fullName>
    </submittedName>
</protein>
<reference evidence="1" key="2">
    <citation type="journal article" date="2015" name="Data Brief">
        <title>Shoot transcriptome of the giant reed, Arundo donax.</title>
        <authorList>
            <person name="Barrero R.A."/>
            <person name="Guerrero F.D."/>
            <person name="Moolhuijzen P."/>
            <person name="Goolsby J.A."/>
            <person name="Tidwell J."/>
            <person name="Bellgard S.E."/>
            <person name="Bellgard M.I."/>
        </authorList>
    </citation>
    <scope>NUCLEOTIDE SEQUENCE</scope>
    <source>
        <tissue evidence="1">Shoot tissue taken approximately 20 cm above the soil surface</tissue>
    </source>
</reference>
<dbReference type="EMBL" id="GBRH01259333">
    <property type="protein sequence ID" value="JAD38562.1"/>
    <property type="molecule type" value="Transcribed_RNA"/>
</dbReference>
<name>A0A0A8ZUQ7_ARUDO</name>